<evidence type="ECO:0000256" key="8">
    <source>
        <dbReference type="ARBA" id="ARBA00023235"/>
    </source>
</evidence>
<dbReference type="Proteomes" id="UP000266178">
    <property type="component" value="Unassembled WGS sequence"/>
</dbReference>
<dbReference type="EC" id="5.2.1.8" evidence="4"/>
<name>A0A399F7M5_9DEIN</name>
<keyword evidence="6" id="KW-0697">Rotamase</keyword>
<evidence type="ECO:0000256" key="7">
    <source>
        <dbReference type="ARBA" id="ARBA00023186"/>
    </source>
</evidence>
<protein>
    <recommendedName>
        <fullName evidence="4">peptidylprolyl isomerase</fullName>
        <ecNumber evidence="4">5.2.1.8</ecNumber>
    </recommendedName>
</protein>
<dbReference type="PANTHER" id="PTHR47861:SF3">
    <property type="entry name" value="FKBP-TYPE PEPTIDYL-PROLYL CIS-TRANS ISOMERASE SLYD"/>
    <property type="match status" value="1"/>
</dbReference>
<dbReference type="EMBL" id="QWLB01000023">
    <property type="protein sequence ID" value="RIH92238.1"/>
    <property type="molecule type" value="Genomic_DNA"/>
</dbReference>
<comment type="similarity">
    <text evidence="3">Belongs to the FKBP-type PPIase family.</text>
</comment>
<evidence type="ECO:0000256" key="2">
    <source>
        <dbReference type="ARBA" id="ARBA00004496"/>
    </source>
</evidence>
<reference evidence="9 10" key="1">
    <citation type="submission" date="2018-08" db="EMBL/GenBank/DDBJ databases">
        <title>Meiothermus granaticius genome AF-68 sequencing project.</title>
        <authorList>
            <person name="Da Costa M.S."/>
            <person name="Albuquerque L."/>
            <person name="Raposo P."/>
            <person name="Froufe H.J.C."/>
            <person name="Barroso C.S."/>
            <person name="Egas C."/>
        </authorList>
    </citation>
    <scope>NUCLEOTIDE SEQUENCE [LARGE SCALE GENOMIC DNA]</scope>
    <source>
        <strain evidence="9 10">AF-68</strain>
    </source>
</reference>
<evidence type="ECO:0000313" key="9">
    <source>
        <dbReference type="EMBL" id="RIH92238.1"/>
    </source>
</evidence>
<keyword evidence="8 9" id="KW-0413">Isomerase</keyword>
<sequence length="158" mass="17102">MRVNVPQHFVIRLEYTLRVEGQAVNRSEHPLSILTGFARELPIGLEAALLGKGPGEYTVTLPPEQGYGAYNPALRVEVGASELPGTPRVGEVFSAEDAEGKPRLYQVVAVDGEKVVLDANPPWAGKALEYRFVIHSVRLAEPEEVAHGHVHGEGGVHP</sequence>
<dbReference type="PANTHER" id="PTHR47861">
    <property type="entry name" value="FKBP-TYPE PEPTIDYL-PROLYL CIS-TRANS ISOMERASE SLYD"/>
    <property type="match status" value="1"/>
</dbReference>
<dbReference type="AlphaFoldDB" id="A0A399F7M5"/>
<proteinExistence type="inferred from homology"/>
<keyword evidence="5" id="KW-0963">Cytoplasm</keyword>
<evidence type="ECO:0000256" key="1">
    <source>
        <dbReference type="ARBA" id="ARBA00000971"/>
    </source>
</evidence>
<keyword evidence="7" id="KW-0143">Chaperone</keyword>
<evidence type="ECO:0000256" key="5">
    <source>
        <dbReference type="ARBA" id="ARBA00022490"/>
    </source>
</evidence>
<organism evidence="9 10">
    <name type="scientific">Meiothermus granaticius NBRC 107808</name>
    <dbReference type="NCBI Taxonomy" id="1227551"/>
    <lineage>
        <taxon>Bacteria</taxon>
        <taxon>Thermotogati</taxon>
        <taxon>Deinococcota</taxon>
        <taxon>Deinococci</taxon>
        <taxon>Thermales</taxon>
        <taxon>Thermaceae</taxon>
        <taxon>Meiothermus</taxon>
    </lineage>
</organism>
<accession>A0A399F7M5</accession>
<evidence type="ECO:0000313" key="10">
    <source>
        <dbReference type="Proteomes" id="UP000266178"/>
    </source>
</evidence>
<gene>
    <name evidence="9" type="primary">slyD_1</name>
    <name evidence="9" type="ORF">Mgrana_01907</name>
</gene>
<evidence type="ECO:0000256" key="6">
    <source>
        <dbReference type="ARBA" id="ARBA00023110"/>
    </source>
</evidence>
<dbReference type="InterPro" id="IPR046357">
    <property type="entry name" value="PPIase_dom_sf"/>
</dbReference>
<comment type="subcellular location">
    <subcellularLocation>
        <location evidence="2">Cytoplasm</location>
    </subcellularLocation>
</comment>
<evidence type="ECO:0000256" key="4">
    <source>
        <dbReference type="ARBA" id="ARBA00013194"/>
    </source>
</evidence>
<dbReference type="SUPFAM" id="SSF54534">
    <property type="entry name" value="FKBP-like"/>
    <property type="match status" value="1"/>
</dbReference>
<comment type="caution">
    <text evidence="9">The sequence shown here is derived from an EMBL/GenBank/DDBJ whole genome shotgun (WGS) entry which is preliminary data.</text>
</comment>
<dbReference type="GO" id="GO:0005737">
    <property type="term" value="C:cytoplasm"/>
    <property type="evidence" value="ECO:0007669"/>
    <property type="project" value="UniProtKB-SubCell"/>
</dbReference>
<dbReference type="RefSeq" id="WP_240631312.1">
    <property type="nucleotide sequence ID" value="NZ_BJXM01000001.1"/>
</dbReference>
<evidence type="ECO:0000256" key="3">
    <source>
        <dbReference type="ARBA" id="ARBA00006577"/>
    </source>
</evidence>
<keyword evidence="10" id="KW-1185">Reference proteome</keyword>
<dbReference type="GO" id="GO:0003755">
    <property type="term" value="F:peptidyl-prolyl cis-trans isomerase activity"/>
    <property type="evidence" value="ECO:0007669"/>
    <property type="project" value="UniProtKB-KW"/>
</dbReference>
<dbReference type="Gene3D" id="3.10.50.40">
    <property type="match status" value="1"/>
</dbReference>
<comment type="catalytic activity">
    <reaction evidence="1">
        <text>[protein]-peptidylproline (omega=180) = [protein]-peptidylproline (omega=0)</text>
        <dbReference type="Rhea" id="RHEA:16237"/>
        <dbReference type="Rhea" id="RHEA-COMP:10747"/>
        <dbReference type="Rhea" id="RHEA-COMP:10748"/>
        <dbReference type="ChEBI" id="CHEBI:83833"/>
        <dbReference type="ChEBI" id="CHEBI:83834"/>
        <dbReference type="EC" id="5.2.1.8"/>
    </reaction>
</comment>